<protein>
    <submittedName>
        <fullName evidence="9">4-azaleucine resistance probable transporter AzlC</fullName>
    </submittedName>
</protein>
<dbReference type="Proteomes" id="UP000219042">
    <property type="component" value="Unassembled WGS sequence"/>
</dbReference>
<accession>A0A240E5K5</accession>
<feature type="transmembrane region" description="Helical" evidence="8">
    <location>
        <begin position="227"/>
        <end position="260"/>
    </location>
</feature>
<dbReference type="GO" id="GO:1903785">
    <property type="term" value="P:L-valine transmembrane transport"/>
    <property type="evidence" value="ECO:0007669"/>
    <property type="project" value="TreeGrafter"/>
</dbReference>
<dbReference type="InterPro" id="IPR011606">
    <property type="entry name" value="Brnchd-chn_aa_trnsp_permease"/>
</dbReference>
<keyword evidence="3" id="KW-0813">Transport</keyword>
<comment type="subcellular location">
    <subcellularLocation>
        <location evidence="1">Cell membrane</location>
        <topology evidence="1">Multi-pass membrane protein</topology>
    </subcellularLocation>
</comment>
<evidence type="ECO:0000256" key="2">
    <source>
        <dbReference type="ARBA" id="ARBA00010735"/>
    </source>
</evidence>
<keyword evidence="7 8" id="KW-0472">Membrane</keyword>
<evidence type="ECO:0000256" key="1">
    <source>
        <dbReference type="ARBA" id="ARBA00004651"/>
    </source>
</evidence>
<reference evidence="10" key="1">
    <citation type="submission" date="2016-09" db="EMBL/GenBank/DDBJ databases">
        <authorList>
            <person name="Varghese N."/>
            <person name="Submissions S."/>
        </authorList>
    </citation>
    <scope>NUCLEOTIDE SEQUENCE [LARGE SCALE GENOMIC DNA]</scope>
    <source>
        <strain evidence="10">ANC 4466</strain>
    </source>
</reference>
<feature type="transmembrane region" description="Helical" evidence="8">
    <location>
        <begin position="49"/>
        <end position="72"/>
    </location>
</feature>
<sequence length="273" mass="29974">MIFVLGILRNCFTILNTLQVLIFCYNSGFILNSHILSSPGTFRDGAKDALVIVFTYLPVSFAFGVGAVSYGFSPWEALFLSSTMYAGASQFLVIALLASGSSIWIAAITVIALDIRHALYGPALYQNIPKPLQLKKTAIWAWGLTDEVFARGLIELSQRKQHWSESWMLGLSLTAWASWALGSLLGGLFANQIQHLPKFLQASLDFLLPALFLSFLLAAFERKQKYVIAVALIVSAFGCIFVGLSFAIFIGIIAGMLTAIVQYQYNTRITHAS</sequence>
<evidence type="ECO:0000256" key="3">
    <source>
        <dbReference type="ARBA" id="ARBA00022448"/>
    </source>
</evidence>
<evidence type="ECO:0000256" key="6">
    <source>
        <dbReference type="ARBA" id="ARBA00022989"/>
    </source>
</evidence>
<evidence type="ECO:0000256" key="8">
    <source>
        <dbReference type="SAM" id="Phobius"/>
    </source>
</evidence>
<evidence type="ECO:0000313" key="9">
    <source>
        <dbReference type="EMBL" id="SNX44027.1"/>
    </source>
</evidence>
<dbReference type="PANTHER" id="PTHR34979">
    <property type="entry name" value="INNER MEMBRANE PROTEIN YGAZ"/>
    <property type="match status" value="1"/>
</dbReference>
<organism evidence="9 10">
    <name type="scientific">Acinetobacter puyangensis</name>
    <dbReference type="NCBI Taxonomy" id="1096779"/>
    <lineage>
        <taxon>Bacteria</taxon>
        <taxon>Pseudomonadati</taxon>
        <taxon>Pseudomonadota</taxon>
        <taxon>Gammaproteobacteria</taxon>
        <taxon>Moraxellales</taxon>
        <taxon>Moraxellaceae</taxon>
        <taxon>Acinetobacter</taxon>
    </lineage>
</organism>
<feature type="transmembrane region" description="Helical" evidence="8">
    <location>
        <begin position="92"/>
        <end position="113"/>
    </location>
</feature>
<evidence type="ECO:0000256" key="4">
    <source>
        <dbReference type="ARBA" id="ARBA00022475"/>
    </source>
</evidence>
<keyword evidence="10" id="KW-1185">Reference proteome</keyword>
<dbReference type="GO" id="GO:0005886">
    <property type="term" value="C:plasma membrane"/>
    <property type="evidence" value="ECO:0007669"/>
    <property type="project" value="UniProtKB-SubCell"/>
</dbReference>
<proteinExistence type="inferred from homology"/>
<comment type="similarity">
    <text evidence="2">Belongs to the AzlC family.</text>
</comment>
<name>A0A240E5K5_9GAMM</name>
<evidence type="ECO:0000256" key="5">
    <source>
        <dbReference type="ARBA" id="ARBA00022692"/>
    </source>
</evidence>
<feature type="transmembrane region" description="Helical" evidence="8">
    <location>
        <begin position="12"/>
        <end position="37"/>
    </location>
</feature>
<dbReference type="PANTHER" id="PTHR34979:SF1">
    <property type="entry name" value="INNER MEMBRANE PROTEIN YGAZ"/>
    <property type="match status" value="1"/>
</dbReference>
<evidence type="ECO:0000313" key="10">
    <source>
        <dbReference type="Proteomes" id="UP000219042"/>
    </source>
</evidence>
<dbReference type="EMBL" id="OANT01000002">
    <property type="protein sequence ID" value="SNX44027.1"/>
    <property type="molecule type" value="Genomic_DNA"/>
</dbReference>
<gene>
    <name evidence="9" type="ORF">SAMN05421731_102185</name>
</gene>
<dbReference type="AlphaFoldDB" id="A0A240E5K5"/>
<keyword evidence="6 8" id="KW-1133">Transmembrane helix</keyword>
<keyword evidence="4" id="KW-1003">Cell membrane</keyword>
<dbReference type="Pfam" id="PF03591">
    <property type="entry name" value="AzlC"/>
    <property type="match status" value="1"/>
</dbReference>
<feature type="transmembrane region" description="Helical" evidence="8">
    <location>
        <begin position="167"/>
        <end position="190"/>
    </location>
</feature>
<keyword evidence="5 8" id="KW-0812">Transmembrane</keyword>
<dbReference type="OrthoDB" id="6711132at2"/>
<evidence type="ECO:0000256" key="7">
    <source>
        <dbReference type="ARBA" id="ARBA00023136"/>
    </source>
</evidence>
<feature type="transmembrane region" description="Helical" evidence="8">
    <location>
        <begin position="202"/>
        <end position="220"/>
    </location>
</feature>